<dbReference type="Proteomes" id="UP000612746">
    <property type="component" value="Unassembled WGS sequence"/>
</dbReference>
<reference evidence="1" key="1">
    <citation type="submission" date="2020-12" db="EMBL/GenBank/DDBJ databases">
        <title>Metabolic potential, ecology and presence of endohyphal bacteria is reflected in genomic diversity of Mucoromycotina.</title>
        <authorList>
            <person name="Muszewska A."/>
            <person name="Okrasinska A."/>
            <person name="Steczkiewicz K."/>
            <person name="Drgas O."/>
            <person name="Orlowska M."/>
            <person name="Perlinska-Lenart U."/>
            <person name="Aleksandrzak-Piekarczyk T."/>
            <person name="Szatraj K."/>
            <person name="Zielenkiewicz U."/>
            <person name="Pilsyk S."/>
            <person name="Malc E."/>
            <person name="Mieczkowski P."/>
            <person name="Kruszewska J.S."/>
            <person name="Biernat P."/>
            <person name="Pawlowska J."/>
        </authorList>
    </citation>
    <scope>NUCLEOTIDE SEQUENCE</scope>
    <source>
        <strain evidence="1">WA0000051536</strain>
    </source>
</reference>
<proteinExistence type="predicted"/>
<gene>
    <name evidence="1" type="ORF">INT44_008823</name>
</gene>
<organism evidence="1 2">
    <name type="scientific">Umbelopsis vinacea</name>
    <dbReference type="NCBI Taxonomy" id="44442"/>
    <lineage>
        <taxon>Eukaryota</taxon>
        <taxon>Fungi</taxon>
        <taxon>Fungi incertae sedis</taxon>
        <taxon>Mucoromycota</taxon>
        <taxon>Mucoromycotina</taxon>
        <taxon>Umbelopsidomycetes</taxon>
        <taxon>Umbelopsidales</taxon>
        <taxon>Umbelopsidaceae</taxon>
        <taxon>Umbelopsis</taxon>
    </lineage>
</organism>
<comment type="caution">
    <text evidence="1">The sequence shown here is derived from an EMBL/GenBank/DDBJ whole genome shotgun (WGS) entry which is preliminary data.</text>
</comment>
<name>A0A8H7U9E7_9FUNG</name>
<keyword evidence="2" id="KW-1185">Reference proteome</keyword>
<sequence>MVNLDRKNQDDLDNNGEAMYGSNFLTASEKREQISHAKYGIPSDENGVIVVLRTDRYITLLILEGNPFASANDDAIY</sequence>
<dbReference type="OrthoDB" id="1716816at2759"/>
<dbReference type="AlphaFoldDB" id="A0A8H7U9E7"/>
<evidence type="ECO:0000313" key="1">
    <source>
        <dbReference type="EMBL" id="KAG2171653.1"/>
    </source>
</evidence>
<dbReference type="EMBL" id="JAEPRA010000033">
    <property type="protein sequence ID" value="KAG2171653.1"/>
    <property type="molecule type" value="Genomic_DNA"/>
</dbReference>
<accession>A0A8H7U9E7</accession>
<evidence type="ECO:0000313" key="2">
    <source>
        <dbReference type="Proteomes" id="UP000612746"/>
    </source>
</evidence>
<protein>
    <submittedName>
        <fullName evidence="1">Uncharacterized protein</fullName>
    </submittedName>
</protein>